<evidence type="ECO:0000256" key="1">
    <source>
        <dbReference type="SAM" id="SignalP"/>
    </source>
</evidence>
<dbReference type="Proteomes" id="UP000267049">
    <property type="component" value="Unassembled WGS sequence"/>
</dbReference>
<feature type="signal peptide" evidence="1">
    <location>
        <begin position="1"/>
        <end position="24"/>
    </location>
</feature>
<sequence length="233" mass="24467">MNSRFCRFGLAALLWLALAPTAWSACRDAVVLVHGNAGTPADFDNTYAELRARGLAAGEIFRPNWGSKTCAGCNDHSGSEEAPVLAAMVDAIATSCTGRIDVMGHSMGATLAASQIARNGLSGDVDAFVGIAGAFRGLWSCGTYPFNVANSTCGSQGLSVSSPFLDDLYGRQFGSRVYSIKSYYDQIVCYAGVCTVGGIHSSSIWNETASTTYAYGHFGLLSQTASLQANLIQ</sequence>
<protein>
    <submittedName>
        <fullName evidence="2">Alpha/beta fold hydrolase</fullName>
    </submittedName>
</protein>
<gene>
    <name evidence="2" type="ORF">EER27_11410</name>
</gene>
<keyword evidence="1" id="KW-0732">Signal</keyword>
<reference evidence="2 3" key="1">
    <citation type="submission" date="2018-11" db="EMBL/GenBank/DDBJ databases">
        <title>Lysobacter cryohumiis sp. nov., isolated from soil in the Tianshan Mountains, Xinjiang, China.</title>
        <authorList>
            <person name="Luo Y."/>
            <person name="Sheng H."/>
        </authorList>
    </citation>
    <scope>NUCLEOTIDE SEQUENCE [LARGE SCALE GENOMIC DNA]</scope>
    <source>
        <strain evidence="2 3">ZS60</strain>
    </source>
</reference>
<dbReference type="OrthoDB" id="6033466at2"/>
<accession>A0A3M8SW89</accession>
<keyword evidence="2" id="KW-0378">Hydrolase</keyword>
<dbReference type="AlphaFoldDB" id="A0A3M8SW89"/>
<dbReference type="GO" id="GO:0016042">
    <property type="term" value="P:lipid catabolic process"/>
    <property type="evidence" value="ECO:0007669"/>
    <property type="project" value="InterPro"/>
</dbReference>
<evidence type="ECO:0000313" key="3">
    <source>
        <dbReference type="Proteomes" id="UP000267049"/>
    </source>
</evidence>
<proteinExistence type="predicted"/>
<comment type="caution">
    <text evidence="2">The sequence shown here is derived from an EMBL/GenBank/DDBJ whole genome shotgun (WGS) entry which is preliminary data.</text>
</comment>
<dbReference type="PROSITE" id="PS51257">
    <property type="entry name" value="PROKAR_LIPOPROTEIN"/>
    <property type="match status" value="1"/>
</dbReference>
<dbReference type="GO" id="GO:0016298">
    <property type="term" value="F:lipase activity"/>
    <property type="evidence" value="ECO:0007669"/>
    <property type="project" value="TreeGrafter"/>
</dbReference>
<dbReference type="SUPFAM" id="SSF53474">
    <property type="entry name" value="alpha/beta-Hydrolases"/>
    <property type="match status" value="1"/>
</dbReference>
<dbReference type="Gene3D" id="3.40.50.1820">
    <property type="entry name" value="alpha/beta hydrolase"/>
    <property type="match status" value="1"/>
</dbReference>
<dbReference type="InterPro" id="IPR002918">
    <property type="entry name" value="Lipase_EstA/Esterase_EstB"/>
</dbReference>
<dbReference type="InterPro" id="IPR029058">
    <property type="entry name" value="AB_hydrolase_fold"/>
</dbReference>
<dbReference type="RefSeq" id="WP_123088252.1">
    <property type="nucleotide sequence ID" value="NZ_RIBS01000005.1"/>
</dbReference>
<dbReference type="PANTHER" id="PTHR32015">
    <property type="entry name" value="FASTING INDUCED LIPASE"/>
    <property type="match status" value="1"/>
</dbReference>
<dbReference type="Pfam" id="PF01674">
    <property type="entry name" value="Lipase_2"/>
    <property type="match status" value="1"/>
</dbReference>
<evidence type="ECO:0000313" key="2">
    <source>
        <dbReference type="EMBL" id="RNF83120.1"/>
    </source>
</evidence>
<dbReference type="PANTHER" id="PTHR32015:SF1">
    <property type="entry name" value="LIPASE"/>
    <property type="match status" value="1"/>
</dbReference>
<keyword evidence="3" id="KW-1185">Reference proteome</keyword>
<name>A0A3M8SW89_9GAMM</name>
<organism evidence="2 3">
    <name type="scientific">Montanilutibacter psychrotolerans</name>
    <dbReference type="NCBI Taxonomy" id="1327343"/>
    <lineage>
        <taxon>Bacteria</taxon>
        <taxon>Pseudomonadati</taxon>
        <taxon>Pseudomonadota</taxon>
        <taxon>Gammaproteobacteria</taxon>
        <taxon>Lysobacterales</taxon>
        <taxon>Lysobacteraceae</taxon>
        <taxon>Montanilutibacter</taxon>
    </lineage>
</organism>
<dbReference type="EMBL" id="RIBS01000005">
    <property type="protein sequence ID" value="RNF83120.1"/>
    <property type="molecule type" value="Genomic_DNA"/>
</dbReference>
<feature type="chain" id="PRO_5018315223" evidence="1">
    <location>
        <begin position="25"/>
        <end position="233"/>
    </location>
</feature>